<dbReference type="EMBL" id="ABIK02000015">
    <property type="protein sequence ID" value="EDS74037.1"/>
    <property type="molecule type" value="Genomic_DNA"/>
</dbReference>
<protein>
    <submittedName>
        <fullName evidence="1">Uncharacterized protein</fullName>
    </submittedName>
</protein>
<reference evidence="1" key="2">
    <citation type="submission" date="2014-06" db="EMBL/GenBank/DDBJ databases">
        <title>Draft genome sequence of Clostridium spiroforme (DSM 1552).</title>
        <authorList>
            <person name="Sudarsanam P."/>
            <person name="Ley R."/>
            <person name="Guruge J."/>
            <person name="Turnbaugh P.J."/>
            <person name="Mahowald M."/>
            <person name="Liep D."/>
            <person name="Gordon J."/>
        </authorList>
    </citation>
    <scope>NUCLEOTIDE SEQUENCE</scope>
    <source>
        <strain evidence="1">DSM 1552</strain>
    </source>
</reference>
<accession>B1C4K8</accession>
<keyword evidence="2" id="KW-1185">Reference proteome</keyword>
<gene>
    <name evidence="1" type="ORF">CLOSPI_02463</name>
</gene>
<dbReference type="HOGENOM" id="CLU_3078517_0_0_9"/>
<organism evidence="1 2">
    <name type="scientific">Thomasclavelia spiroformis DSM 1552</name>
    <dbReference type="NCBI Taxonomy" id="428126"/>
    <lineage>
        <taxon>Bacteria</taxon>
        <taxon>Bacillati</taxon>
        <taxon>Bacillota</taxon>
        <taxon>Erysipelotrichia</taxon>
        <taxon>Erysipelotrichales</taxon>
        <taxon>Coprobacillaceae</taxon>
        <taxon>Thomasclavelia</taxon>
    </lineage>
</organism>
<dbReference type="Proteomes" id="UP000004910">
    <property type="component" value="Unassembled WGS sequence"/>
</dbReference>
<reference evidence="1" key="1">
    <citation type="submission" date="2008-02" db="EMBL/GenBank/DDBJ databases">
        <authorList>
            <person name="Fulton L."/>
            <person name="Clifton S."/>
            <person name="Fulton B."/>
            <person name="Xu J."/>
            <person name="Minx P."/>
            <person name="Pepin K.H."/>
            <person name="Johnson M."/>
            <person name="Thiruvilangam P."/>
            <person name="Bhonagiri V."/>
            <person name="Nash W.E."/>
            <person name="Mardis E.R."/>
            <person name="Wilson R.K."/>
        </authorList>
    </citation>
    <scope>NUCLEOTIDE SEQUENCE [LARGE SCALE GENOMIC DNA]</scope>
    <source>
        <strain evidence="1">DSM 1552</strain>
    </source>
</reference>
<comment type="caution">
    <text evidence="1">The sequence shown here is derived from an EMBL/GenBank/DDBJ whole genome shotgun (WGS) entry which is preliminary data.</text>
</comment>
<proteinExistence type="predicted"/>
<name>B1C4K8_9FIRM</name>
<dbReference type="STRING" id="428126.CLOSPI_02463"/>
<evidence type="ECO:0000313" key="2">
    <source>
        <dbReference type="Proteomes" id="UP000004910"/>
    </source>
</evidence>
<sequence length="52" mass="6337">MYFCKKNIQMQIFNNVSFYLVNYKILKLKKILIIISRVSIKPRTERSNEQKL</sequence>
<evidence type="ECO:0000313" key="1">
    <source>
        <dbReference type="EMBL" id="EDS74037.1"/>
    </source>
</evidence>
<dbReference type="AlphaFoldDB" id="B1C4K8"/>